<protein>
    <submittedName>
        <fullName evidence="5">Neurotactin</fullName>
    </submittedName>
</protein>
<feature type="region of interest" description="Disordered" evidence="2">
    <location>
        <begin position="52"/>
        <end position="114"/>
    </location>
</feature>
<keyword evidence="1" id="KW-0325">Glycoprotein</keyword>
<evidence type="ECO:0000256" key="1">
    <source>
        <dbReference type="ARBA" id="ARBA00023180"/>
    </source>
</evidence>
<evidence type="ECO:0000256" key="3">
    <source>
        <dbReference type="SAM" id="Phobius"/>
    </source>
</evidence>
<evidence type="ECO:0000313" key="5">
    <source>
        <dbReference type="EMBL" id="KAG0719207.1"/>
    </source>
</evidence>
<dbReference type="EMBL" id="JACEEZ010014871">
    <property type="protein sequence ID" value="KAG0719207.1"/>
    <property type="molecule type" value="Genomic_DNA"/>
</dbReference>
<dbReference type="OrthoDB" id="408631at2759"/>
<dbReference type="InterPro" id="IPR029058">
    <property type="entry name" value="AB_hydrolase_fold"/>
</dbReference>
<feature type="domain" description="Carboxylesterase type B" evidence="4">
    <location>
        <begin position="206"/>
        <end position="420"/>
    </location>
</feature>
<dbReference type="PANTHER" id="PTHR11559">
    <property type="entry name" value="CARBOXYLESTERASE"/>
    <property type="match status" value="1"/>
</dbReference>
<dbReference type="Gene3D" id="3.40.50.1820">
    <property type="entry name" value="alpha/beta hydrolase"/>
    <property type="match status" value="1"/>
</dbReference>
<feature type="transmembrane region" description="Helical" evidence="3">
    <location>
        <begin position="151"/>
        <end position="184"/>
    </location>
</feature>
<organism evidence="5 6">
    <name type="scientific">Chionoecetes opilio</name>
    <name type="common">Atlantic snow crab</name>
    <name type="synonym">Cancer opilio</name>
    <dbReference type="NCBI Taxonomy" id="41210"/>
    <lineage>
        <taxon>Eukaryota</taxon>
        <taxon>Metazoa</taxon>
        <taxon>Ecdysozoa</taxon>
        <taxon>Arthropoda</taxon>
        <taxon>Crustacea</taxon>
        <taxon>Multicrustacea</taxon>
        <taxon>Malacostraca</taxon>
        <taxon>Eumalacostraca</taxon>
        <taxon>Eucarida</taxon>
        <taxon>Decapoda</taxon>
        <taxon>Pleocyemata</taxon>
        <taxon>Brachyura</taxon>
        <taxon>Eubrachyura</taxon>
        <taxon>Majoidea</taxon>
        <taxon>Majidae</taxon>
        <taxon>Chionoecetes</taxon>
    </lineage>
</organism>
<evidence type="ECO:0000256" key="2">
    <source>
        <dbReference type="SAM" id="MobiDB-lite"/>
    </source>
</evidence>
<proteinExistence type="predicted"/>
<name>A0A8J5CTF2_CHIOP</name>
<keyword evidence="3" id="KW-1133">Transmembrane helix</keyword>
<gene>
    <name evidence="5" type="primary">Nrt</name>
    <name evidence="5" type="ORF">GWK47_050959</name>
</gene>
<keyword evidence="6" id="KW-1185">Reference proteome</keyword>
<dbReference type="AlphaFoldDB" id="A0A8J5CTF2"/>
<dbReference type="Proteomes" id="UP000770661">
    <property type="component" value="Unassembled WGS sequence"/>
</dbReference>
<dbReference type="Pfam" id="PF00135">
    <property type="entry name" value="COesterase"/>
    <property type="match status" value="1"/>
</dbReference>
<accession>A0A8J5CTF2</accession>
<dbReference type="InterPro" id="IPR002018">
    <property type="entry name" value="CarbesteraseB"/>
</dbReference>
<sequence>MSGLPVVGKYVTRSWSSGSTECHQPSSSPRRAPFTCKLPAFFRRRLDIAQLGGGRVASSREGEGGEAFKPPKNLSSAPLKDPRKDPLRESTSSDPIKDFEVTCSPEEEEAEVPDVGVREPRYLDLFDPEVCVVRDPKLDIKAPAPKTRARSLLATLLATLASTKVIIGCSVVLVVLVVVIVALASTSGTESPRDPRIRPPYVTTVTTCGPVQGMVEGEALVFRGVPYAVPPVGERRFRRSHPHTRLEDCWSGTYVANVTRPCWSYDSQGAVVEGWEDCLLLDVFTPQLGYDTPLPVVVVVGGASLGGDDQRPWMLSRAPRLVLDRRVVLVSPQLRRGPLGFLPHPAIAAATYPHSAGNQGASDLLAALAWTRHNVEHFGGDPQRVTLLGHRAGAALAWPLLSSPSGRQLVHSAWLAGAAPGHPGVAWRDADPGLVDSLNCSSLACLESLPARRVMEAPPLAMRRPGHHAWLVADGVVVSFQPSHPLVPLVLGSTTQGAAEALVSWRGRLGDSRALLLDAVRGGLGLVGGSAPEAGPAVVRGRGRGGFPPPLYADSPVGGAAMAEGAVQRYSEAVRDPWLLLTTLVTDATTTCPLLAQAATLARSRSHTPVYAYLACHSRASRLGTLADGTLDLEALLGLLAGADARFGHALQEMFFHFVSEGSPERHESSLAHHGMYLVGGEVRVQRSRLLCQHWNNASILASRF</sequence>
<reference evidence="5" key="1">
    <citation type="submission" date="2020-07" db="EMBL/GenBank/DDBJ databases">
        <title>The High-quality genome of the commercially important snow crab, Chionoecetes opilio.</title>
        <authorList>
            <person name="Jeong J.-H."/>
            <person name="Ryu S."/>
        </authorList>
    </citation>
    <scope>NUCLEOTIDE SEQUENCE</scope>
    <source>
        <strain evidence="5">MADBK_172401_WGS</strain>
        <tissue evidence="5">Digestive gland</tissue>
    </source>
</reference>
<evidence type="ECO:0000313" key="6">
    <source>
        <dbReference type="Proteomes" id="UP000770661"/>
    </source>
</evidence>
<evidence type="ECO:0000259" key="4">
    <source>
        <dbReference type="Pfam" id="PF00135"/>
    </source>
</evidence>
<comment type="caution">
    <text evidence="5">The sequence shown here is derived from an EMBL/GenBank/DDBJ whole genome shotgun (WGS) entry which is preliminary data.</text>
</comment>
<dbReference type="InterPro" id="IPR050309">
    <property type="entry name" value="Type-B_Carboxylest/Lipase"/>
</dbReference>
<keyword evidence="3" id="KW-0812">Transmembrane</keyword>
<keyword evidence="3" id="KW-0472">Membrane</keyword>
<dbReference type="SUPFAM" id="SSF53474">
    <property type="entry name" value="alpha/beta-Hydrolases"/>
    <property type="match status" value="1"/>
</dbReference>